<gene>
    <name evidence="2" type="ORF">MNOR_LOCUS40577</name>
</gene>
<protein>
    <submittedName>
        <fullName evidence="2">Uncharacterized protein</fullName>
    </submittedName>
</protein>
<comment type="caution">
    <text evidence="2">The sequence shown here is derived from an EMBL/GenBank/DDBJ whole genome shotgun (WGS) entry which is preliminary data.</text>
</comment>
<dbReference type="Proteomes" id="UP001497623">
    <property type="component" value="Unassembled WGS sequence"/>
</dbReference>
<accession>A0AAV2SRC7</accession>
<dbReference type="EMBL" id="CAXKWB010126830">
    <property type="protein sequence ID" value="CAL4240073.1"/>
    <property type="molecule type" value="Genomic_DNA"/>
</dbReference>
<dbReference type="AlphaFoldDB" id="A0AAV2SRC7"/>
<feature type="compositionally biased region" description="Acidic residues" evidence="1">
    <location>
        <begin position="61"/>
        <end position="72"/>
    </location>
</feature>
<organism evidence="2 3">
    <name type="scientific">Meganyctiphanes norvegica</name>
    <name type="common">Northern krill</name>
    <name type="synonym">Thysanopoda norvegica</name>
    <dbReference type="NCBI Taxonomy" id="48144"/>
    <lineage>
        <taxon>Eukaryota</taxon>
        <taxon>Metazoa</taxon>
        <taxon>Ecdysozoa</taxon>
        <taxon>Arthropoda</taxon>
        <taxon>Crustacea</taxon>
        <taxon>Multicrustacea</taxon>
        <taxon>Malacostraca</taxon>
        <taxon>Eumalacostraca</taxon>
        <taxon>Eucarida</taxon>
        <taxon>Euphausiacea</taxon>
        <taxon>Euphausiidae</taxon>
        <taxon>Meganyctiphanes</taxon>
    </lineage>
</organism>
<name>A0AAV2SRC7_MEGNR</name>
<keyword evidence="3" id="KW-1185">Reference proteome</keyword>
<sequence>MLNLKMNIESIETTKIDEMIDHITSHPKQVIETSLLDKEKELVLRNENQHVSTSGHSEITENTEENYLELDSDNAGSDNAELENEYSEGIETTKNVDNKDEAVPKRIRKKILKSIHSKHIKIKPIKIKKSTLTLIKSDA</sequence>
<proteinExistence type="predicted"/>
<evidence type="ECO:0000313" key="3">
    <source>
        <dbReference type="Proteomes" id="UP001497623"/>
    </source>
</evidence>
<feature type="region of interest" description="Disordered" evidence="1">
    <location>
        <begin position="48"/>
        <end position="102"/>
    </location>
</feature>
<evidence type="ECO:0000256" key="1">
    <source>
        <dbReference type="SAM" id="MobiDB-lite"/>
    </source>
</evidence>
<evidence type="ECO:0000313" key="2">
    <source>
        <dbReference type="EMBL" id="CAL4240073.1"/>
    </source>
</evidence>
<reference evidence="2 3" key="1">
    <citation type="submission" date="2024-05" db="EMBL/GenBank/DDBJ databases">
        <authorList>
            <person name="Wallberg A."/>
        </authorList>
    </citation>
    <scope>NUCLEOTIDE SEQUENCE [LARGE SCALE GENOMIC DNA]</scope>
</reference>
<feature type="non-terminal residue" evidence="2">
    <location>
        <position position="139"/>
    </location>
</feature>